<sequence>MTAPAPRAQARNRRSGVEDRWHTAHRVPRIDRDGQPKLDKRGNPLTDPVKSANYGKGKRWRARYVDDEGREHAKGFERKPDAEAWLDTAVSSLVQGTHVAPRDARTTVTVWCERWLEGYKINRTSTVRQARTHIAQIEAEFGHLQLSAIRPSMVKAWVAKLKADGVATSYVYALHSRLRQILDAAVHDGLLGRNPCSRQTAPPMGSQKPYVITTGELWAIHDAMPEHLRAAVLLGAFAGLRIAEVSALKVSDVDFVRGVVFPKRQWPDEPLKTKGSSAPIPVPRELTLMLSASLQQWPGEFTVTDGAGGAAPPWIIERALRSVKEGDAAGVPEEFSFHDLRHYLASLLISKGADIKTVQARMRHASATTTLNTYSHLWPDADESTRTAIGEVLAERMDSSGVSADVMRTETVGS</sequence>
<evidence type="ECO:0000259" key="7">
    <source>
        <dbReference type="PROSITE" id="PS51900"/>
    </source>
</evidence>
<dbReference type="Pfam" id="PF00589">
    <property type="entry name" value="Phage_integrase"/>
    <property type="match status" value="1"/>
</dbReference>
<keyword evidence="3" id="KW-0233">DNA recombination</keyword>
<dbReference type="PANTHER" id="PTHR30349:SF64">
    <property type="entry name" value="PROPHAGE INTEGRASE INTD-RELATED"/>
    <property type="match status" value="1"/>
</dbReference>
<evidence type="ECO:0000256" key="5">
    <source>
        <dbReference type="SAM" id="MobiDB-lite"/>
    </source>
</evidence>
<dbReference type="PANTHER" id="PTHR30349">
    <property type="entry name" value="PHAGE INTEGRASE-RELATED"/>
    <property type="match status" value="1"/>
</dbReference>
<proteinExistence type="inferred from homology"/>
<dbReference type="AlphaFoldDB" id="A0A1B1K9Q5"/>
<evidence type="ECO:0000256" key="4">
    <source>
        <dbReference type="PROSITE-ProRule" id="PRU01248"/>
    </source>
</evidence>
<dbReference type="EMBL" id="CP009111">
    <property type="protein sequence ID" value="ANS29373.1"/>
    <property type="molecule type" value="Genomic_DNA"/>
</dbReference>
<dbReference type="GO" id="GO:0015074">
    <property type="term" value="P:DNA integration"/>
    <property type="evidence" value="ECO:0007669"/>
    <property type="project" value="UniProtKB-KW"/>
</dbReference>
<evidence type="ECO:0000256" key="2">
    <source>
        <dbReference type="ARBA" id="ARBA00023125"/>
    </source>
</evidence>
<dbReference type="Proteomes" id="UP000186108">
    <property type="component" value="Chromosome"/>
</dbReference>
<feature type="compositionally biased region" description="Basic and acidic residues" evidence="5">
    <location>
        <begin position="15"/>
        <end position="42"/>
    </location>
</feature>
<reference evidence="8 9" key="1">
    <citation type="submission" date="2014-07" db="EMBL/GenBank/DDBJ databases">
        <authorList>
            <person name="Zhang J.E."/>
            <person name="Yang H."/>
            <person name="Guo J."/>
            <person name="Deng Z."/>
            <person name="Luo H."/>
            <person name="Luo M."/>
            <person name="Zhao B."/>
        </authorList>
    </citation>
    <scope>NUCLEOTIDE SEQUENCE [LARGE SCALE GENOMIC DNA]</scope>
    <source>
        <strain evidence="8 9">1CP</strain>
    </source>
</reference>
<feature type="domain" description="Core-binding (CB)" evidence="7">
    <location>
        <begin position="106"/>
        <end position="186"/>
    </location>
</feature>
<feature type="region of interest" description="Disordered" evidence="5">
    <location>
        <begin position="1"/>
        <end position="53"/>
    </location>
</feature>
<dbReference type="InterPro" id="IPR044068">
    <property type="entry name" value="CB"/>
</dbReference>
<evidence type="ECO:0000256" key="1">
    <source>
        <dbReference type="ARBA" id="ARBA00008857"/>
    </source>
</evidence>
<dbReference type="Pfam" id="PF26003">
    <property type="entry name" value="Integrase_N_phage"/>
    <property type="match status" value="1"/>
</dbReference>
<dbReference type="Gene3D" id="1.10.443.10">
    <property type="entry name" value="Intergrase catalytic core"/>
    <property type="match status" value="1"/>
</dbReference>
<dbReference type="InterPro" id="IPR011010">
    <property type="entry name" value="DNA_brk_join_enz"/>
</dbReference>
<comment type="similarity">
    <text evidence="1">Belongs to the 'phage' integrase family.</text>
</comment>
<dbReference type="GO" id="GO:0003677">
    <property type="term" value="F:DNA binding"/>
    <property type="evidence" value="ECO:0007669"/>
    <property type="project" value="UniProtKB-UniRule"/>
</dbReference>
<feature type="domain" description="Tyr recombinase" evidence="6">
    <location>
        <begin position="207"/>
        <end position="389"/>
    </location>
</feature>
<dbReference type="SUPFAM" id="SSF56349">
    <property type="entry name" value="DNA breaking-rejoining enzymes"/>
    <property type="match status" value="1"/>
</dbReference>
<protein>
    <submittedName>
        <fullName evidence="8">Phage-related integrase</fullName>
    </submittedName>
</protein>
<name>A0A1B1K9Q5_RHOOP</name>
<accession>A0A1B1K9Q5</accession>
<dbReference type="PROSITE" id="PS51900">
    <property type="entry name" value="CB"/>
    <property type="match status" value="1"/>
</dbReference>
<dbReference type="InterPro" id="IPR010998">
    <property type="entry name" value="Integrase_recombinase_N"/>
</dbReference>
<dbReference type="InterPro" id="IPR050090">
    <property type="entry name" value="Tyrosine_recombinase_XerCD"/>
</dbReference>
<evidence type="ECO:0000313" key="8">
    <source>
        <dbReference type="EMBL" id="ANS29373.1"/>
    </source>
</evidence>
<dbReference type="PATRIC" id="fig|37919.13.peg.4960"/>
<dbReference type="InterPro" id="IPR002104">
    <property type="entry name" value="Integrase_catalytic"/>
</dbReference>
<organism evidence="8 9">
    <name type="scientific">Rhodococcus opacus</name>
    <name type="common">Nocardia opaca</name>
    <dbReference type="NCBI Taxonomy" id="37919"/>
    <lineage>
        <taxon>Bacteria</taxon>
        <taxon>Bacillati</taxon>
        <taxon>Actinomycetota</taxon>
        <taxon>Actinomycetes</taxon>
        <taxon>Mycobacteriales</taxon>
        <taxon>Nocardiaceae</taxon>
        <taxon>Rhodococcus</taxon>
    </lineage>
</organism>
<evidence type="ECO:0000259" key="6">
    <source>
        <dbReference type="PROSITE" id="PS51898"/>
    </source>
</evidence>
<dbReference type="Gene3D" id="1.10.150.130">
    <property type="match status" value="1"/>
</dbReference>
<dbReference type="InterPro" id="IPR013762">
    <property type="entry name" value="Integrase-like_cat_sf"/>
</dbReference>
<dbReference type="GO" id="GO:0006310">
    <property type="term" value="P:DNA recombination"/>
    <property type="evidence" value="ECO:0007669"/>
    <property type="project" value="UniProtKB-KW"/>
</dbReference>
<dbReference type="RefSeq" id="WP_065491684.1">
    <property type="nucleotide sequence ID" value="NZ_CP009111.1"/>
</dbReference>
<evidence type="ECO:0000313" key="9">
    <source>
        <dbReference type="Proteomes" id="UP000186108"/>
    </source>
</evidence>
<evidence type="ECO:0000256" key="3">
    <source>
        <dbReference type="ARBA" id="ARBA00023172"/>
    </source>
</evidence>
<dbReference type="InterPro" id="IPR058717">
    <property type="entry name" value="Phage_L5_Integrase_N"/>
</dbReference>
<keyword evidence="2 4" id="KW-0238">DNA-binding</keyword>
<dbReference type="PROSITE" id="PS51898">
    <property type="entry name" value="TYR_RECOMBINASE"/>
    <property type="match status" value="1"/>
</dbReference>
<dbReference type="CDD" id="cd01189">
    <property type="entry name" value="INT_ICEBs1_C_like"/>
    <property type="match status" value="1"/>
</dbReference>
<gene>
    <name evidence="8" type="ORF">R1CP_23525</name>
</gene>